<dbReference type="GO" id="GO:0015344">
    <property type="term" value="F:siderophore uptake transmembrane transporter activity"/>
    <property type="evidence" value="ECO:0007669"/>
    <property type="project" value="TreeGrafter"/>
</dbReference>
<evidence type="ECO:0000256" key="7">
    <source>
        <dbReference type="ARBA" id="ARBA00023136"/>
    </source>
</evidence>
<evidence type="ECO:0000259" key="12">
    <source>
        <dbReference type="Pfam" id="PF00593"/>
    </source>
</evidence>
<protein>
    <submittedName>
        <fullName evidence="14">TonB-dependent receptor</fullName>
    </submittedName>
</protein>
<accession>A0A9D7S9Z1</accession>
<dbReference type="EMBL" id="JADKFW010000012">
    <property type="protein sequence ID" value="MBK9718712.1"/>
    <property type="molecule type" value="Genomic_DNA"/>
</dbReference>
<dbReference type="InterPro" id="IPR036942">
    <property type="entry name" value="Beta-barrel_TonB_sf"/>
</dbReference>
<evidence type="ECO:0000313" key="15">
    <source>
        <dbReference type="Proteomes" id="UP000808349"/>
    </source>
</evidence>
<proteinExistence type="inferred from homology"/>
<dbReference type="SUPFAM" id="SSF56935">
    <property type="entry name" value="Porins"/>
    <property type="match status" value="1"/>
</dbReference>
<comment type="caution">
    <text evidence="14">The sequence shown here is derived from an EMBL/GenBank/DDBJ whole genome shotgun (WGS) entry which is preliminary data.</text>
</comment>
<dbReference type="PANTHER" id="PTHR30069:SF29">
    <property type="entry name" value="HEMOGLOBIN AND HEMOGLOBIN-HAPTOGLOBIN-BINDING PROTEIN 1-RELATED"/>
    <property type="match status" value="1"/>
</dbReference>
<gene>
    <name evidence="14" type="ORF">IPO85_14595</name>
</gene>
<evidence type="ECO:0000256" key="3">
    <source>
        <dbReference type="ARBA" id="ARBA00022452"/>
    </source>
</evidence>
<dbReference type="Gene3D" id="2.40.170.20">
    <property type="entry name" value="TonB-dependent receptor, beta-barrel domain"/>
    <property type="match status" value="1"/>
</dbReference>
<evidence type="ECO:0000256" key="10">
    <source>
        <dbReference type="PROSITE-ProRule" id="PRU01360"/>
    </source>
</evidence>
<dbReference type="InterPro" id="IPR012910">
    <property type="entry name" value="Plug_dom"/>
</dbReference>
<evidence type="ECO:0000256" key="8">
    <source>
        <dbReference type="ARBA" id="ARBA00023170"/>
    </source>
</evidence>
<keyword evidence="2 10" id="KW-0813">Transport</keyword>
<keyword evidence="6 11" id="KW-0798">TonB box</keyword>
<feature type="domain" description="TonB-dependent receptor plug" evidence="13">
    <location>
        <begin position="47"/>
        <end position="153"/>
    </location>
</feature>
<evidence type="ECO:0000259" key="13">
    <source>
        <dbReference type="Pfam" id="PF07715"/>
    </source>
</evidence>
<dbReference type="Pfam" id="PF07715">
    <property type="entry name" value="Plug"/>
    <property type="match status" value="1"/>
</dbReference>
<evidence type="ECO:0000256" key="6">
    <source>
        <dbReference type="ARBA" id="ARBA00023077"/>
    </source>
</evidence>
<feature type="domain" description="TonB-dependent receptor-like beta-barrel" evidence="12">
    <location>
        <begin position="271"/>
        <end position="709"/>
    </location>
</feature>
<dbReference type="InterPro" id="IPR039426">
    <property type="entry name" value="TonB-dep_rcpt-like"/>
</dbReference>
<keyword evidence="9 10" id="KW-0998">Cell outer membrane</keyword>
<dbReference type="InterPro" id="IPR037066">
    <property type="entry name" value="Plug_dom_sf"/>
</dbReference>
<keyword evidence="5" id="KW-0732">Signal</keyword>
<sequence>MKYKHINKILLVLLFFINISIIFAQSELDSLNLEEVIISANKEAQNKSQVAQQFTILTKKNIEKINAASSADLISSQGIHVQKSQQGGGSPVLRGFEASRVLLVVDGVRLNNIIYRAGHLQNIITLDPNMLERVEVAYGPASTIYGSDALGGAIHFFTKTPQLSDGEKKSLLGNAYFRYGSVNNERTTHLDAQIGFKKLGILLSGTFSQFDDLKSGKNANPFYKNPIGLRPYYAARISNRDTLLVNDDKYLQKFSGYEQLDLLAKVKFQQNNNNIHLLNVQYSNSGDVPRYDRLTDPKGTGLNSSEWYYGPQLRMLGVYTYKYLNHNRKWLQQVTSNLSAQNIEESRHNRNFGNDKLNHRIEKVNVFGWNLDFDNKFNKHDFRFGVDIQYNTLKSTAHQENIKTQITVPLDTRYPDGINNLFNGAIYVSHTAKISERLSINDGIRLGYNKLSSSLNDTTFFKFPFKEINQSTPVYSGNIGLIHQVNQNWRLSLFVNTGFRVPNIDDLSKIFESTPGRIIVPNENLKPEKTITTDFSITKTTPIGLNWETVLYHTMIYDAIIVDQFKYNGQDSIIYNNTLSQVVSPQNKSEAYIYGINTHLKYPLSENMTFNFGMDYTFGRIKTDSTDYPLDHVAPFIGTLGLDYTINKFNANFTTLYNGWKKLTNYNLLGEDNLQYATKDGTPAFIVFNIGTQYTVNRYLKIQLGVNNILDTQYRTFASGINGAGRNVYATLRISY</sequence>
<dbReference type="PANTHER" id="PTHR30069">
    <property type="entry name" value="TONB-DEPENDENT OUTER MEMBRANE RECEPTOR"/>
    <property type="match status" value="1"/>
</dbReference>
<evidence type="ECO:0000313" key="14">
    <source>
        <dbReference type="EMBL" id="MBK9718712.1"/>
    </source>
</evidence>
<dbReference type="InterPro" id="IPR000531">
    <property type="entry name" value="Beta-barrel_TonB"/>
</dbReference>
<dbReference type="AlphaFoldDB" id="A0A9D7S9Z1"/>
<comment type="similarity">
    <text evidence="10 11">Belongs to the TonB-dependent receptor family.</text>
</comment>
<keyword evidence="8 14" id="KW-0675">Receptor</keyword>
<name>A0A9D7S9Z1_9BACT</name>
<dbReference type="Pfam" id="PF00593">
    <property type="entry name" value="TonB_dep_Rec_b-barrel"/>
    <property type="match status" value="1"/>
</dbReference>
<dbReference type="GO" id="GO:0009279">
    <property type="term" value="C:cell outer membrane"/>
    <property type="evidence" value="ECO:0007669"/>
    <property type="project" value="UniProtKB-SubCell"/>
</dbReference>
<evidence type="ECO:0000256" key="4">
    <source>
        <dbReference type="ARBA" id="ARBA00022692"/>
    </source>
</evidence>
<dbReference type="Proteomes" id="UP000808349">
    <property type="component" value="Unassembled WGS sequence"/>
</dbReference>
<keyword evidence="7 10" id="KW-0472">Membrane</keyword>
<dbReference type="PROSITE" id="PS52016">
    <property type="entry name" value="TONB_DEPENDENT_REC_3"/>
    <property type="match status" value="1"/>
</dbReference>
<organism evidence="14 15">
    <name type="scientific">Candidatus Defluviibacterium haderslevense</name>
    <dbReference type="NCBI Taxonomy" id="2981993"/>
    <lineage>
        <taxon>Bacteria</taxon>
        <taxon>Pseudomonadati</taxon>
        <taxon>Bacteroidota</taxon>
        <taxon>Saprospiria</taxon>
        <taxon>Saprospirales</taxon>
        <taxon>Saprospiraceae</taxon>
        <taxon>Candidatus Defluviibacterium</taxon>
    </lineage>
</organism>
<dbReference type="CDD" id="cd01347">
    <property type="entry name" value="ligand_gated_channel"/>
    <property type="match status" value="1"/>
</dbReference>
<evidence type="ECO:0000256" key="9">
    <source>
        <dbReference type="ARBA" id="ARBA00023237"/>
    </source>
</evidence>
<reference evidence="14 15" key="1">
    <citation type="submission" date="2020-10" db="EMBL/GenBank/DDBJ databases">
        <title>Connecting structure to function with the recovery of over 1000 high-quality activated sludge metagenome-assembled genomes encoding full-length rRNA genes using long-read sequencing.</title>
        <authorList>
            <person name="Singleton C.M."/>
            <person name="Petriglieri F."/>
            <person name="Kristensen J.M."/>
            <person name="Kirkegaard R.H."/>
            <person name="Michaelsen T.Y."/>
            <person name="Andersen M.H."/>
            <person name="Karst S.M."/>
            <person name="Dueholm M.S."/>
            <person name="Nielsen P.H."/>
            <person name="Albertsen M."/>
        </authorList>
    </citation>
    <scope>NUCLEOTIDE SEQUENCE [LARGE SCALE GENOMIC DNA]</scope>
    <source>
        <strain evidence="14">Ribe_18-Q3-R11-54_BAT3C.373</strain>
    </source>
</reference>
<keyword evidence="4 10" id="KW-0812">Transmembrane</keyword>
<keyword evidence="3 10" id="KW-1134">Transmembrane beta strand</keyword>
<dbReference type="Gene3D" id="2.170.130.10">
    <property type="entry name" value="TonB-dependent receptor, plug domain"/>
    <property type="match status" value="1"/>
</dbReference>
<evidence type="ECO:0000256" key="1">
    <source>
        <dbReference type="ARBA" id="ARBA00004571"/>
    </source>
</evidence>
<dbReference type="GO" id="GO:0044718">
    <property type="term" value="P:siderophore transmembrane transport"/>
    <property type="evidence" value="ECO:0007669"/>
    <property type="project" value="TreeGrafter"/>
</dbReference>
<evidence type="ECO:0000256" key="2">
    <source>
        <dbReference type="ARBA" id="ARBA00022448"/>
    </source>
</evidence>
<comment type="subcellular location">
    <subcellularLocation>
        <location evidence="1 10">Cell outer membrane</location>
        <topology evidence="1 10">Multi-pass membrane protein</topology>
    </subcellularLocation>
</comment>
<evidence type="ECO:0000256" key="5">
    <source>
        <dbReference type="ARBA" id="ARBA00022729"/>
    </source>
</evidence>
<evidence type="ECO:0000256" key="11">
    <source>
        <dbReference type="RuleBase" id="RU003357"/>
    </source>
</evidence>